<dbReference type="Proteomes" id="UP000279833">
    <property type="component" value="Unassembled WGS sequence"/>
</dbReference>
<evidence type="ECO:0000313" key="3">
    <source>
        <dbReference type="Proteomes" id="UP000279833"/>
    </source>
</evidence>
<reference evidence="4" key="1">
    <citation type="submission" date="2016-06" db="UniProtKB">
        <authorList>
            <consortium name="WormBaseParasite"/>
        </authorList>
    </citation>
    <scope>IDENTIFICATION</scope>
</reference>
<dbReference type="Gene3D" id="4.10.260.10">
    <property type="entry name" value="Transducin (heterotrimeric G protein), gamma chain"/>
    <property type="match status" value="1"/>
</dbReference>
<dbReference type="WBParaSite" id="SCUD_0000142001-mRNA-1">
    <property type="protein sequence ID" value="SCUD_0000142001-mRNA-1"/>
    <property type="gene ID" value="SCUD_0000142001"/>
</dbReference>
<evidence type="ECO:0000313" key="4">
    <source>
        <dbReference type="WBParaSite" id="SCUD_0000142001-mRNA-1"/>
    </source>
</evidence>
<keyword evidence="3" id="KW-1185">Reference proteome</keyword>
<dbReference type="OrthoDB" id="6264244at2759"/>
<dbReference type="GO" id="GO:0007186">
    <property type="term" value="P:G protein-coupled receptor signaling pathway"/>
    <property type="evidence" value="ECO:0007669"/>
    <property type="project" value="InterPro"/>
</dbReference>
<name>A0A183JFF3_9TREM</name>
<evidence type="ECO:0000259" key="1">
    <source>
        <dbReference type="PROSITE" id="PS50058"/>
    </source>
</evidence>
<feature type="domain" description="G protein gamma" evidence="1">
    <location>
        <begin position="1"/>
        <end position="66"/>
    </location>
</feature>
<evidence type="ECO:0000313" key="2">
    <source>
        <dbReference type="EMBL" id="VDO67574.1"/>
    </source>
</evidence>
<proteinExistence type="predicted"/>
<protein>
    <submittedName>
        <fullName evidence="4">G protein gamma domain-containing protein</fullName>
    </submittedName>
</protein>
<gene>
    <name evidence="2" type="ORF">SCUD_LOCUS1421</name>
</gene>
<organism evidence="4">
    <name type="scientific">Schistosoma curassoni</name>
    <dbReference type="NCBI Taxonomy" id="6186"/>
    <lineage>
        <taxon>Eukaryota</taxon>
        <taxon>Metazoa</taxon>
        <taxon>Spiralia</taxon>
        <taxon>Lophotrochozoa</taxon>
        <taxon>Platyhelminthes</taxon>
        <taxon>Trematoda</taxon>
        <taxon>Digenea</taxon>
        <taxon>Strigeidida</taxon>
        <taxon>Schistosomatoidea</taxon>
        <taxon>Schistosomatidae</taxon>
        <taxon>Schistosoma</taxon>
    </lineage>
</organism>
<dbReference type="SMART" id="SM00224">
    <property type="entry name" value="GGL"/>
    <property type="match status" value="1"/>
</dbReference>
<dbReference type="InterPro" id="IPR036284">
    <property type="entry name" value="GGL_sf"/>
</dbReference>
<accession>A0A183JFF3</accession>
<dbReference type="SMART" id="SM01224">
    <property type="entry name" value="G_gamma"/>
    <property type="match status" value="1"/>
</dbReference>
<dbReference type="SUPFAM" id="SSF48670">
    <property type="entry name" value="Transducin (heterotrimeric G protein), gamma chain"/>
    <property type="match status" value="1"/>
</dbReference>
<reference evidence="2 3" key="2">
    <citation type="submission" date="2018-11" db="EMBL/GenBank/DDBJ databases">
        <authorList>
            <consortium name="Pathogen Informatics"/>
        </authorList>
    </citation>
    <scope>NUCLEOTIDE SEQUENCE [LARGE SCALE GENOMIC DNA]</scope>
    <source>
        <strain evidence="2">Dakar</strain>
        <strain evidence="3">Dakar, Senegal</strain>
    </source>
</reference>
<dbReference type="EMBL" id="UZAK01001141">
    <property type="protein sequence ID" value="VDO67574.1"/>
    <property type="molecule type" value="Genomic_DNA"/>
</dbReference>
<dbReference type="STRING" id="6186.A0A183JFF3"/>
<sequence length="66" mass="7489">MSTLSQQRKLVEQPREEANMDCRPVCECEQEMIVCMQQNGEEDCLVSGFACNKANRLQEKGGCVMM</sequence>
<dbReference type="AlphaFoldDB" id="A0A183JFF3"/>
<dbReference type="PROSITE" id="PS50058">
    <property type="entry name" value="G_PROTEIN_GAMMA"/>
    <property type="match status" value="1"/>
</dbReference>
<dbReference type="InterPro" id="IPR015898">
    <property type="entry name" value="G-protein_gamma-like_dom"/>
</dbReference>